<keyword evidence="1" id="KW-0732">Signal</keyword>
<protein>
    <submittedName>
        <fullName evidence="2">Uncharacterized protein</fullName>
    </submittedName>
</protein>
<proteinExistence type="predicted"/>
<accession>A0A7S3H6M7</accession>
<dbReference type="EMBL" id="HBIC01030347">
    <property type="protein sequence ID" value="CAE0286528.1"/>
    <property type="molecule type" value="Transcribed_RNA"/>
</dbReference>
<gene>
    <name evidence="2" type="ORF">SELO1098_LOCUS15369</name>
</gene>
<reference evidence="2" key="1">
    <citation type="submission" date="2021-01" db="EMBL/GenBank/DDBJ databases">
        <authorList>
            <person name="Corre E."/>
            <person name="Pelletier E."/>
            <person name="Niang G."/>
            <person name="Scheremetjew M."/>
            <person name="Finn R."/>
            <person name="Kale V."/>
            <person name="Holt S."/>
            <person name="Cochrane G."/>
            <person name="Meng A."/>
            <person name="Brown T."/>
            <person name="Cohen L."/>
        </authorList>
    </citation>
    <scope>NUCLEOTIDE SEQUENCE</scope>
    <source>
        <strain evidence="2">CCAP 955/1</strain>
    </source>
</reference>
<dbReference type="AlphaFoldDB" id="A0A7S3H6M7"/>
<sequence length="338" mass="39084">MYIWLVLVCACVALMAQSSSASDLPLCTDPAIRLQPCANNDTYCGDWKVKERVYVPNNCRYREISNADARKCVANRTIACIGDSIIRDMCVGLALYLSGEKVEEGLDYKFDKKAEMATHFTNATKIGDFKSWKINKGNYNGLLFPKVDEDHKTDWQWQVQVWELHANEYLHNHHLEDVLMNKMGRENPLLRHIDFAFWGHGLHDYGWWDSHPFGQRFFDTIVSQWVRARDTVPTPVVWTSINPHCLAMDPIGKFFQKPGGFEKQTHMAHEGNYVTRKLLREKGLPYYDSAAPLRTPQICDLSSDGVHVKMWVDLVRAQIMLNHLCDENNNWVGDWKKF</sequence>
<feature type="chain" id="PRO_5031102984" evidence="1">
    <location>
        <begin position="22"/>
        <end position="338"/>
    </location>
</feature>
<name>A0A7S3H6M7_9STRA</name>
<organism evidence="2">
    <name type="scientific">Spumella elongata</name>
    <dbReference type="NCBI Taxonomy" id="89044"/>
    <lineage>
        <taxon>Eukaryota</taxon>
        <taxon>Sar</taxon>
        <taxon>Stramenopiles</taxon>
        <taxon>Ochrophyta</taxon>
        <taxon>Chrysophyceae</taxon>
        <taxon>Chromulinales</taxon>
        <taxon>Chromulinaceae</taxon>
        <taxon>Spumella</taxon>
    </lineage>
</organism>
<evidence type="ECO:0000256" key="1">
    <source>
        <dbReference type="SAM" id="SignalP"/>
    </source>
</evidence>
<evidence type="ECO:0000313" key="2">
    <source>
        <dbReference type="EMBL" id="CAE0286528.1"/>
    </source>
</evidence>
<feature type="signal peptide" evidence="1">
    <location>
        <begin position="1"/>
        <end position="21"/>
    </location>
</feature>